<feature type="compositionally biased region" description="Low complexity" evidence="1">
    <location>
        <begin position="36"/>
        <end position="46"/>
    </location>
</feature>
<dbReference type="Proteomes" id="UP001497382">
    <property type="component" value="Unassembled WGS sequence"/>
</dbReference>
<accession>A0AAV2B6H1</accession>
<dbReference type="AlphaFoldDB" id="A0AAV2B6H1"/>
<gene>
    <name evidence="2" type="ORF">LARSCL_LOCUS17244</name>
</gene>
<feature type="region of interest" description="Disordered" evidence="1">
    <location>
        <begin position="1"/>
        <end position="83"/>
    </location>
</feature>
<keyword evidence="3" id="KW-1185">Reference proteome</keyword>
<evidence type="ECO:0000256" key="1">
    <source>
        <dbReference type="SAM" id="MobiDB-lite"/>
    </source>
</evidence>
<protein>
    <submittedName>
        <fullName evidence="2">Uncharacterized protein</fullName>
    </submittedName>
</protein>
<feature type="compositionally biased region" description="Basic and acidic residues" evidence="1">
    <location>
        <begin position="23"/>
        <end position="35"/>
    </location>
</feature>
<evidence type="ECO:0000313" key="3">
    <source>
        <dbReference type="Proteomes" id="UP001497382"/>
    </source>
</evidence>
<evidence type="ECO:0000313" key="2">
    <source>
        <dbReference type="EMBL" id="CAL1291712.1"/>
    </source>
</evidence>
<proteinExistence type="predicted"/>
<comment type="caution">
    <text evidence="2">The sequence shown here is derived from an EMBL/GenBank/DDBJ whole genome shotgun (WGS) entry which is preliminary data.</text>
</comment>
<sequence>MKTDAGVVNTKKKPAKDLKRKRNISEKETKKEQKSQPKNSNKSNPKAAKKSEKEVRKAITTMKTNAGVADTKKKAATALKPEK</sequence>
<organism evidence="2 3">
    <name type="scientific">Larinioides sclopetarius</name>
    <dbReference type="NCBI Taxonomy" id="280406"/>
    <lineage>
        <taxon>Eukaryota</taxon>
        <taxon>Metazoa</taxon>
        <taxon>Ecdysozoa</taxon>
        <taxon>Arthropoda</taxon>
        <taxon>Chelicerata</taxon>
        <taxon>Arachnida</taxon>
        <taxon>Araneae</taxon>
        <taxon>Araneomorphae</taxon>
        <taxon>Entelegynae</taxon>
        <taxon>Araneoidea</taxon>
        <taxon>Araneidae</taxon>
        <taxon>Larinioides</taxon>
    </lineage>
</organism>
<name>A0AAV2B6H1_9ARAC</name>
<dbReference type="EMBL" id="CAXIEN010000291">
    <property type="protein sequence ID" value="CAL1291712.1"/>
    <property type="molecule type" value="Genomic_DNA"/>
</dbReference>
<reference evidence="2 3" key="1">
    <citation type="submission" date="2024-04" db="EMBL/GenBank/DDBJ databases">
        <authorList>
            <person name="Rising A."/>
            <person name="Reimegard J."/>
            <person name="Sonavane S."/>
            <person name="Akerstrom W."/>
            <person name="Nylinder S."/>
            <person name="Hedman E."/>
            <person name="Kallberg Y."/>
        </authorList>
    </citation>
    <scope>NUCLEOTIDE SEQUENCE [LARGE SCALE GENOMIC DNA]</scope>
</reference>
<feature type="compositionally biased region" description="Basic residues" evidence="1">
    <location>
        <begin position="10"/>
        <end position="22"/>
    </location>
</feature>